<dbReference type="Pfam" id="PF09669">
    <property type="entry name" value="Phage_pRha"/>
    <property type="match status" value="1"/>
</dbReference>
<evidence type="ECO:0000313" key="1">
    <source>
        <dbReference type="EMBL" id="MDD0814284.1"/>
    </source>
</evidence>
<reference evidence="1 2" key="1">
    <citation type="submission" date="2023-02" db="EMBL/GenBank/DDBJ databases">
        <title>Bacterial whole genome sequence for Curvibacter sp. HBC28.</title>
        <authorList>
            <person name="Le V."/>
            <person name="Ko S.-R."/>
            <person name="Ahn C.-Y."/>
            <person name="Oh H.-M."/>
        </authorList>
    </citation>
    <scope>NUCLEOTIDE SEQUENCE [LARGE SCALE GENOMIC DNA]</scope>
    <source>
        <strain evidence="1 2">HBC28</strain>
    </source>
</reference>
<organism evidence="1 2">
    <name type="scientific">Curvibacter microcysteis</name>
    <dbReference type="NCBI Taxonomy" id="3026419"/>
    <lineage>
        <taxon>Bacteria</taxon>
        <taxon>Pseudomonadati</taxon>
        <taxon>Pseudomonadota</taxon>
        <taxon>Betaproteobacteria</taxon>
        <taxon>Burkholderiales</taxon>
        <taxon>Comamonadaceae</taxon>
        <taxon>Curvibacter</taxon>
    </lineage>
</organism>
<proteinExistence type="predicted"/>
<dbReference type="InterPro" id="IPR014054">
    <property type="entry name" value="Phage_regulatory_Rha"/>
</dbReference>
<name>A0ABT5MCI2_9BURK</name>
<comment type="caution">
    <text evidence="1">The sequence shown here is derived from an EMBL/GenBank/DDBJ whole genome shotgun (WGS) entry which is preliminary data.</text>
</comment>
<keyword evidence="2" id="KW-1185">Reference proteome</keyword>
<protein>
    <submittedName>
        <fullName evidence="1">Rha family transcriptional regulator</fullName>
    </submittedName>
</protein>
<dbReference type="RefSeq" id="WP_273925905.1">
    <property type="nucleotide sequence ID" value="NZ_JAQSIO010000002.1"/>
</dbReference>
<sequence>MQNFSDLTAFIDRQGKELVTDSRAVALAFKKRHKNVLRTIDRMRASNHQEIAEHYRLNFEPVEFQDAKGERRPMYRMTAKGLSELAMSFSGDEARVVRIRFLNAFEAVAERLAQAERSITAMLMDLEQREVPSVVKGQIGSKLMNERKVEKRDYAEERASLMAKAQPGLFLN</sequence>
<evidence type="ECO:0000313" key="2">
    <source>
        <dbReference type="Proteomes" id="UP001528672"/>
    </source>
</evidence>
<dbReference type="NCBIfam" id="TIGR02681">
    <property type="entry name" value="phage_pRha"/>
    <property type="match status" value="1"/>
</dbReference>
<dbReference type="EMBL" id="JAQSIO010000002">
    <property type="protein sequence ID" value="MDD0814284.1"/>
    <property type="molecule type" value="Genomic_DNA"/>
</dbReference>
<gene>
    <name evidence="1" type="ORF">PSQ39_06540</name>
</gene>
<dbReference type="Proteomes" id="UP001528672">
    <property type="component" value="Unassembled WGS sequence"/>
</dbReference>
<accession>A0ABT5MCI2</accession>